<keyword evidence="2" id="KW-0378">Hydrolase</keyword>
<dbReference type="InterPro" id="IPR001559">
    <property type="entry name" value="Phosphotriesterase"/>
</dbReference>
<keyword evidence="1" id="KW-0479">Metal-binding</keyword>
<evidence type="ECO:0000256" key="3">
    <source>
        <dbReference type="PROSITE-ProRule" id="PRU00679"/>
    </source>
</evidence>
<dbReference type="PANTHER" id="PTHR10819:SF3">
    <property type="entry name" value="PHOSPHOTRIESTERASE-RELATED PROTEIN"/>
    <property type="match status" value="1"/>
</dbReference>
<sequence length="349" mass="38280">MSRQNRESYRVITARGPREVRADGGVVLPHEHIVVDSRVWWEGEGDWRDFDDQALVEATAPETLHAHPQSTLRQNLLLSDWYLSARELRLAREAGTQLVVDLTVLGSGPNAEMAVRAAELAGVDVVISAGRYLEPALPASELELGEDELVERWLRQIAEGYEGGLMPGVIGEIGTSWDITDVEATSLRAAGRVQAATGLPFNIHVHPFAKRALQAIGIAEKAGADPSRIAISHLDCEIDLPQLEDIMRAGAFVEMDNFGTGRSRFVNGDAYPDDSERLDAIEHFLAGGFGPQLLLSHDINHRNSLVTNGGWGYRHIARTIRPQLAERFGEETALQLTAHNPLAFLHTSA</sequence>
<evidence type="ECO:0000313" key="5">
    <source>
        <dbReference type="Proteomes" id="UP001500929"/>
    </source>
</evidence>
<organism evidence="4 5">
    <name type="scientific">Herbiconiux moechotypicola</name>
    <dbReference type="NCBI Taxonomy" id="637393"/>
    <lineage>
        <taxon>Bacteria</taxon>
        <taxon>Bacillati</taxon>
        <taxon>Actinomycetota</taxon>
        <taxon>Actinomycetes</taxon>
        <taxon>Micrococcales</taxon>
        <taxon>Microbacteriaceae</taxon>
        <taxon>Herbiconiux</taxon>
    </lineage>
</organism>
<name>A0ABN3DA66_9MICO</name>
<evidence type="ECO:0000313" key="4">
    <source>
        <dbReference type="EMBL" id="GAA2225487.1"/>
    </source>
</evidence>
<dbReference type="PANTHER" id="PTHR10819">
    <property type="entry name" value="PHOSPHOTRIESTERASE-RELATED"/>
    <property type="match status" value="1"/>
</dbReference>
<comment type="caution">
    <text evidence="4">The sequence shown here is derived from an EMBL/GenBank/DDBJ whole genome shotgun (WGS) entry which is preliminary data.</text>
</comment>
<comment type="caution">
    <text evidence="3">Lacks conserved residue(s) required for the propagation of feature annotation.</text>
</comment>
<dbReference type="EMBL" id="BAAAQY010000002">
    <property type="protein sequence ID" value="GAA2225487.1"/>
    <property type="molecule type" value="Genomic_DNA"/>
</dbReference>
<dbReference type="RefSeq" id="WP_259478397.1">
    <property type="nucleotide sequence ID" value="NZ_BAAAQY010000002.1"/>
</dbReference>
<proteinExistence type="inferred from homology"/>
<reference evidence="4 5" key="1">
    <citation type="journal article" date="2019" name="Int. J. Syst. Evol. Microbiol.">
        <title>The Global Catalogue of Microorganisms (GCM) 10K type strain sequencing project: providing services to taxonomists for standard genome sequencing and annotation.</title>
        <authorList>
            <consortium name="The Broad Institute Genomics Platform"/>
            <consortium name="The Broad Institute Genome Sequencing Center for Infectious Disease"/>
            <person name="Wu L."/>
            <person name="Ma J."/>
        </authorList>
    </citation>
    <scope>NUCLEOTIDE SEQUENCE [LARGE SCALE GENOMIC DNA]</scope>
    <source>
        <strain evidence="4 5">JCM 16117</strain>
    </source>
</reference>
<dbReference type="Proteomes" id="UP001500929">
    <property type="component" value="Unassembled WGS sequence"/>
</dbReference>
<dbReference type="PROSITE" id="PS51347">
    <property type="entry name" value="PHOSPHOTRIESTERASE_2"/>
    <property type="match status" value="1"/>
</dbReference>
<dbReference type="SUPFAM" id="SSF51556">
    <property type="entry name" value="Metallo-dependent hydrolases"/>
    <property type="match status" value="1"/>
</dbReference>
<gene>
    <name evidence="4" type="ORF">GCM10009851_06570</name>
</gene>
<keyword evidence="5" id="KW-1185">Reference proteome</keyword>
<evidence type="ECO:0000256" key="2">
    <source>
        <dbReference type="ARBA" id="ARBA00022801"/>
    </source>
</evidence>
<dbReference type="Gene3D" id="3.20.20.140">
    <property type="entry name" value="Metal-dependent hydrolases"/>
    <property type="match status" value="1"/>
</dbReference>
<dbReference type="Pfam" id="PF02126">
    <property type="entry name" value="PTE"/>
    <property type="match status" value="1"/>
</dbReference>
<protein>
    <submittedName>
        <fullName evidence="4">Phosphotriesterase</fullName>
    </submittedName>
</protein>
<evidence type="ECO:0000256" key="1">
    <source>
        <dbReference type="ARBA" id="ARBA00022723"/>
    </source>
</evidence>
<accession>A0ABN3DA66</accession>
<comment type="similarity">
    <text evidence="3">Belongs to the metallo-dependent hydrolases superfamily. Phosphotriesterase family.</text>
</comment>
<dbReference type="InterPro" id="IPR032466">
    <property type="entry name" value="Metal_Hydrolase"/>
</dbReference>